<dbReference type="InterPro" id="IPR002638">
    <property type="entry name" value="Quinolinate_PRibosylTrfase_C"/>
</dbReference>
<keyword evidence="9" id="KW-1185">Reference proteome</keyword>
<organism evidence="8 9">
    <name type="scientific">Campylobacter curvus (strain 525.92)</name>
    <dbReference type="NCBI Taxonomy" id="360105"/>
    <lineage>
        <taxon>Bacteria</taxon>
        <taxon>Pseudomonadati</taxon>
        <taxon>Campylobacterota</taxon>
        <taxon>Epsilonproteobacteria</taxon>
        <taxon>Campylobacterales</taxon>
        <taxon>Campylobacteraceae</taxon>
        <taxon>Campylobacter</taxon>
    </lineage>
</organism>
<dbReference type="SUPFAM" id="SSF51690">
    <property type="entry name" value="Nicotinate/Quinolinate PRTase C-terminal domain-like"/>
    <property type="match status" value="1"/>
</dbReference>
<dbReference type="GO" id="GO:0005737">
    <property type="term" value="C:cytoplasm"/>
    <property type="evidence" value="ECO:0007669"/>
    <property type="project" value="TreeGrafter"/>
</dbReference>
<dbReference type="HOGENOM" id="CLU_039622_2_1_7"/>
<dbReference type="KEGG" id="ccv:CCV52592_1375"/>
<evidence type="ECO:0000259" key="7">
    <source>
        <dbReference type="Pfam" id="PF02749"/>
    </source>
</evidence>
<evidence type="ECO:0000313" key="9">
    <source>
        <dbReference type="Proteomes" id="UP000006380"/>
    </source>
</evidence>
<dbReference type="SUPFAM" id="SSF54675">
    <property type="entry name" value="Nicotinate/Quinolinate PRTase N-terminal domain-like"/>
    <property type="match status" value="1"/>
</dbReference>
<dbReference type="Proteomes" id="UP000006380">
    <property type="component" value="Chromosome"/>
</dbReference>
<dbReference type="Gene3D" id="3.20.20.70">
    <property type="entry name" value="Aldolase class I"/>
    <property type="match status" value="1"/>
</dbReference>
<feature type="domain" description="Quinolinate phosphoribosyl transferase N-terminal" evidence="7">
    <location>
        <begin position="19"/>
        <end position="103"/>
    </location>
</feature>
<evidence type="ECO:0000313" key="8">
    <source>
        <dbReference type="EMBL" id="EAU00458.1"/>
    </source>
</evidence>
<dbReference type="InterPro" id="IPR037128">
    <property type="entry name" value="Quinolinate_PRibosylTase_N_sf"/>
</dbReference>
<dbReference type="AlphaFoldDB" id="A7GY00"/>
<reference evidence="8" key="1">
    <citation type="submission" date="2016-07" db="EMBL/GenBank/DDBJ databases">
        <title>Comparative genomics of the Campylobacter concisus group.</title>
        <authorList>
            <person name="Miller W.G."/>
            <person name="Yee E."/>
            <person name="Chapman M.H."/>
            <person name="Huynh S."/>
            <person name="Bono J.L."/>
            <person name="On S.L.W."/>
            <person name="StLeger J."/>
            <person name="Foster G."/>
            <person name="Parker C.T."/>
        </authorList>
    </citation>
    <scope>NUCLEOTIDE SEQUENCE</scope>
    <source>
        <strain evidence="8">525.92</strain>
    </source>
</reference>
<protein>
    <recommendedName>
        <fullName evidence="2">Putative pyrophosphorylase ModD</fullName>
    </recommendedName>
</protein>
<dbReference type="NCBIfam" id="TIGR01334">
    <property type="entry name" value="modD"/>
    <property type="match status" value="1"/>
</dbReference>
<sequence length="280" mass="30799">MISDAQIWEYIRSDLPFDDLTTSLQGEFLNRQATLSIITRDDIVLSNVDITARIAAMLGCETTGKSENSQNFSAKETIFQAKGSYGNLHKAWKLIQILLEYSCKISTYTNAMVCAAKAVNPSCQIQTTRKTFPFAKEFCIAAVLAGGGAIHRLNLSDSVLFFKNHIDVYENFEAFCKRIEEFKAKLPEKKIIVECETLADFKTLLNFAPDVIQCDKMSLEELHEAVNLKNAAKFQPVITAAGGINLANCAKFAATGVNALITSAPYTQGMADLTASLKLV</sequence>
<dbReference type="RefSeq" id="WP_009651513.1">
    <property type="nucleotide sequence ID" value="NC_009715.2"/>
</dbReference>
<dbReference type="GO" id="GO:0034213">
    <property type="term" value="P:quinolinate catabolic process"/>
    <property type="evidence" value="ECO:0007669"/>
    <property type="project" value="TreeGrafter"/>
</dbReference>
<evidence type="ECO:0000256" key="1">
    <source>
        <dbReference type="ARBA" id="ARBA00009400"/>
    </source>
</evidence>
<keyword evidence="3 5" id="KW-0328">Glycosyltransferase</keyword>
<dbReference type="InterPro" id="IPR036068">
    <property type="entry name" value="Nicotinate_pribotase-like_C"/>
</dbReference>
<evidence type="ECO:0000259" key="6">
    <source>
        <dbReference type="Pfam" id="PF01729"/>
    </source>
</evidence>
<dbReference type="InterPro" id="IPR006242">
    <property type="entry name" value="ModD"/>
</dbReference>
<dbReference type="STRING" id="360105.CCV52592_1375"/>
<name>A7GY00_CAMC5</name>
<proteinExistence type="inferred from homology"/>
<evidence type="ECO:0000256" key="2">
    <source>
        <dbReference type="ARBA" id="ARBA00019205"/>
    </source>
</evidence>
<gene>
    <name evidence="8" type="primary">modD</name>
    <name evidence="8" type="ORF">CCV52592_1375</name>
</gene>
<evidence type="ECO:0000256" key="4">
    <source>
        <dbReference type="ARBA" id="ARBA00022679"/>
    </source>
</evidence>
<dbReference type="PANTHER" id="PTHR32179:SF4">
    <property type="entry name" value="PYROPHOSPHORYLASE MODD-RELATED"/>
    <property type="match status" value="1"/>
</dbReference>
<evidence type="ECO:0000256" key="5">
    <source>
        <dbReference type="PIRNR" id="PIRNR006250"/>
    </source>
</evidence>
<dbReference type="Gene3D" id="3.90.1170.20">
    <property type="entry name" value="Quinolinate phosphoribosyl transferase, N-terminal domain"/>
    <property type="match status" value="1"/>
</dbReference>
<dbReference type="Pfam" id="PF02749">
    <property type="entry name" value="QRPTase_N"/>
    <property type="match status" value="1"/>
</dbReference>
<dbReference type="PANTHER" id="PTHR32179">
    <property type="entry name" value="NICOTINATE-NUCLEOTIDE PYROPHOSPHORYLASE [CARBOXYLATING]"/>
    <property type="match status" value="1"/>
</dbReference>
<dbReference type="InterPro" id="IPR013785">
    <property type="entry name" value="Aldolase_TIM"/>
</dbReference>
<dbReference type="OrthoDB" id="9782546at2"/>
<comment type="similarity">
    <text evidence="1 5">Belongs to the NadC/ModD family.</text>
</comment>
<dbReference type="PIRSF" id="PIRSF006250">
    <property type="entry name" value="NadC_ModD"/>
    <property type="match status" value="1"/>
</dbReference>
<dbReference type="GO" id="GO:0009435">
    <property type="term" value="P:NAD+ biosynthetic process"/>
    <property type="evidence" value="ECO:0007669"/>
    <property type="project" value="InterPro"/>
</dbReference>
<keyword evidence="4 5" id="KW-0808">Transferase</keyword>
<dbReference type="FunFam" id="3.20.20.70:FF:000030">
    <property type="entry name" value="Nicotinate-nucleotide pyrophosphorylase, carboxylating"/>
    <property type="match status" value="1"/>
</dbReference>
<evidence type="ECO:0000256" key="3">
    <source>
        <dbReference type="ARBA" id="ARBA00022676"/>
    </source>
</evidence>
<dbReference type="EMBL" id="CP000767">
    <property type="protein sequence ID" value="EAU00458.1"/>
    <property type="molecule type" value="Genomic_DNA"/>
</dbReference>
<dbReference type="InterPro" id="IPR027277">
    <property type="entry name" value="NadC/ModD"/>
</dbReference>
<dbReference type="GO" id="GO:0004514">
    <property type="term" value="F:nicotinate-nucleotide diphosphorylase (carboxylating) activity"/>
    <property type="evidence" value="ECO:0007669"/>
    <property type="project" value="InterPro"/>
</dbReference>
<feature type="domain" description="Quinolinate phosphoribosyl transferase C-terminal" evidence="6">
    <location>
        <begin position="105"/>
        <end position="266"/>
    </location>
</feature>
<accession>A7GY00</accession>
<dbReference type="InterPro" id="IPR022412">
    <property type="entry name" value="Quinolinate_PRibosylTrfase_N"/>
</dbReference>
<dbReference type="Pfam" id="PF01729">
    <property type="entry name" value="QRPTase_C"/>
    <property type="match status" value="1"/>
</dbReference>